<dbReference type="InterPro" id="IPR001680">
    <property type="entry name" value="WD40_rpt"/>
</dbReference>
<evidence type="ECO:0000256" key="3">
    <source>
        <dbReference type="ARBA" id="ARBA00023006"/>
    </source>
</evidence>
<dbReference type="AlphaFoldDB" id="A0A0X3NS69"/>
<keyword evidence="3" id="KW-0072">Autophagy</keyword>
<dbReference type="Gene3D" id="2.130.10.10">
    <property type="entry name" value="YVTN repeat-like/Quinoprotein amine dehydrogenase"/>
    <property type="match status" value="1"/>
</dbReference>
<evidence type="ECO:0008006" key="6">
    <source>
        <dbReference type="Google" id="ProtNLM"/>
    </source>
</evidence>
<comment type="similarity">
    <text evidence="4">Belongs to the WD repeat PROPPIN family.</text>
</comment>
<dbReference type="GO" id="GO:0006914">
    <property type="term" value="P:autophagy"/>
    <property type="evidence" value="ECO:0007669"/>
    <property type="project" value="UniProtKB-KW"/>
</dbReference>
<proteinExistence type="inferred from homology"/>
<evidence type="ECO:0000313" key="5">
    <source>
        <dbReference type="EMBL" id="JAP42619.1"/>
    </source>
</evidence>
<evidence type="ECO:0000256" key="2">
    <source>
        <dbReference type="ARBA" id="ARBA00022737"/>
    </source>
</evidence>
<keyword evidence="2" id="KW-0677">Repeat</keyword>
<evidence type="ECO:0000256" key="4">
    <source>
        <dbReference type="ARBA" id="ARBA00025740"/>
    </source>
</evidence>
<dbReference type="InterPro" id="IPR036322">
    <property type="entry name" value="WD40_repeat_dom_sf"/>
</dbReference>
<protein>
    <recommendedName>
        <fullName evidence="6">WD repeat domain phosphoinositide-interacting protein 3</fullName>
    </recommendedName>
</protein>
<dbReference type="InterPro" id="IPR048720">
    <property type="entry name" value="PROPPIN"/>
</dbReference>
<dbReference type="SMART" id="SM00320">
    <property type="entry name" value="WD40"/>
    <property type="match status" value="2"/>
</dbReference>
<keyword evidence="1" id="KW-0853">WD repeat</keyword>
<accession>A0A0X3NS69</accession>
<dbReference type="PANTHER" id="PTHR11227">
    <property type="entry name" value="WD-REPEAT PROTEIN INTERACTING WITH PHOSPHOINOSIDES WIPI -RELATED"/>
    <property type="match status" value="1"/>
</dbReference>
<dbReference type="EMBL" id="GEEE01010128">
    <property type="protein sequence ID" value="JAP53097.1"/>
    <property type="molecule type" value="Transcribed_RNA"/>
</dbReference>
<dbReference type="InterPro" id="IPR015943">
    <property type="entry name" value="WD40/YVTN_repeat-like_dom_sf"/>
</dbReference>
<organism evidence="5">
    <name type="scientific">Schistocephalus solidus</name>
    <name type="common">Tapeworm</name>
    <dbReference type="NCBI Taxonomy" id="70667"/>
    <lineage>
        <taxon>Eukaryota</taxon>
        <taxon>Metazoa</taxon>
        <taxon>Spiralia</taxon>
        <taxon>Lophotrochozoa</taxon>
        <taxon>Platyhelminthes</taxon>
        <taxon>Cestoda</taxon>
        <taxon>Eucestoda</taxon>
        <taxon>Diphyllobothriidea</taxon>
        <taxon>Diphyllobothriidae</taxon>
        <taxon>Schistocephalus</taxon>
    </lineage>
</organism>
<dbReference type="GO" id="GO:0005737">
    <property type="term" value="C:cytoplasm"/>
    <property type="evidence" value="ECO:0007669"/>
    <property type="project" value="UniProtKB-ARBA"/>
</dbReference>
<dbReference type="Pfam" id="PF21032">
    <property type="entry name" value="PROPPIN"/>
    <property type="match status" value="1"/>
</dbReference>
<sequence length="399" mass="43115">MSIRILSSENGNSGLLFVGFNQDYGCFAVGMQNGFRIYNTDPLKQLERCDFSVRDGTGVGYIEMLFRTSFLGLLGGGHQARLPPNTACLWDGVEQKFVLELSYGSDVRAVRLRRDRIVVVLANAVKVYTFDASPELLYQTETCPNPLGLCHICQTPDNPLVVFPGRRLGSVMLVNAAGACSGGSSTPPTSSATSMPPPRQIVAHENPLVALTLNPDGSLMATASQRGTLVRIFSTRGLELLQELRRGTNPALITCICFDSTSSRIGVASTHGTVHVFENLSMPPIDTAFSSSSVAAAAATSTASAALRIRASAGRQMAQPMIKSGRLLPRYFSSTSSQIRCTPETKFKTICAFSPRRSDTLIVLAADGSYYKYNYASNGTVICEESINFLDVFEDENDL</sequence>
<dbReference type="SUPFAM" id="SSF50978">
    <property type="entry name" value="WD40 repeat-like"/>
    <property type="match status" value="1"/>
</dbReference>
<dbReference type="EMBL" id="GEEE01020606">
    <property type="protein sequence ID" value="JAP42619.1"/>
    <property type="molecule type" value="Transcribed_RNA"/>
</dbReference>
<evidence type="ECO:0000256" key="1">
    <source>
        <dbReference type="ARBA" id="ARBA00022574"/>
    </source>
</evidence>
<reference evidence="5" key="1">
    <citation type="submission" date="2016-01" db="EMBL/GenBank/DDBJ databases">
        <title>Reference transcriptome for the parasite Schistocephalus solidus: insights into the molecular evolution of parasitism.</title>
        <authorList>
            <person name="Hebert F.O."/>
            <person name="Grambauer S."/>
            <person name="Barber I."/>
            <person name="Landry C.R."/>
            <person name="Aubin-Horth N."/>
        </authorList>
    </citation>
    <scope>NUCLEOTIDE SEQUENCE</scope>
</reference>
<gene>
    <name evidence="5" type="ORF">TR125944</name>
</gene>
<name>A0A0X3NS69_SCHSO</name>